<dbReference type="AlphaFoldDB" id="A0A2A6JGP5"/>
<proteinExistence type="inferred from homology"/>
<dbReference type="PRINTS" id="PR00080">
    <property type="entry name" value="SDRFAMILY"/>
</dbReference>
<dbReference type="InterPro" id="IPR002347">
    <property type="entry name" value="SDR_fam"/>
</dbReference>
<keyword evidence="5" id="KW-1185">Reference proteome</keyword>
<evidence type="ECO:0000256" key="1">
    <source>
        <dbReference type="ARBA" id="ARBA00006484"/>
    </source>
</evidence>
<comment type="similarity">
    <text evidence="1 3">Belongs to the short-chain dehydrogenases/reductases (SDR) family.</text>
</comment>
<name>A0A2A6JGP5_9HYPH</name>
<dbReference type="RefSeq" id="WP_097611175.1">
    <property type="nucleotide sequence ID" value="NZ_NWSV01000003.1"/>
</dbReference>
<evidence type="ECO:0000256" key="3">
    <source>
        <dbReference type="RuleBase" id="RU000363"/>
    </source>
</evidence>
<dbReference type="SUPFAM" id="SSF51735">
    <property type="entry name" value="NAD(P)-binding Rossmann-fold domains"/>
    <property type="match status" value="1"/>
</dbReference>
<dbReference type="GO" id="GO:0016491">
    <property type="term" value="F:oxidoreductase activity"/>
    <property type="evidence" value="ECO:0007669"/>
    <property type="project" value="UniProtKB-KW"/>
</dbReference>
<gene>
    <name evidence="4" type="ORF">CO666_05945</name>
</gene>
<dbReference type="NCBIfam" id="NF006597">
    <property type="entry name" value="PRK09134.1"/>
    <property type="match status" value="1"/>
</dbReference>
<dbReference type="Gene3D" id="3.40.50.720">
    <property type="entry name" value="NAD(P)-binding Rossmann-like Domain"/>
    <property type="match status" value="1"/>
</dbReference>
<keyword evidence="2" id="KW-0560">Oxidoreductase</keyword>
<evidence type="ECO:0000256" key="2">
    <source>
        <dbReference type="ARBA" id="ARBA00023002"/>
    </source>
</evidence>
<dbReference type="EMBL" id="NWSV01000003">
    <property type="protein sequence ID" value="PDT05166.1"/>
    <property type="molecule type" value="Genomic_DNA"/>
</dbReference>
<dbReference type="Proteomes" id="UP000220768">
    <property type="component" value="Unassembled WGS sequence"/>
</dbReference>
<organism evidence="4 5">
    <name type="scientific">Rhizobium chutanense</name>
    <dbReference type="NCBI Taxonomy" id="2035448"/>
    <lineage>
        <taxon>Bacteria</taxon>
        <taxon>Pseudomonadati</taxon>
        <taxon>Pseudomonadota</taxon>
        <taxon>Alphaproteobacteria</taxon>
        <taxon>Hyphomicrobiales</taxon>
        <taxon>Rhizobiaceae</taxon>
        <taxon>Rhizobium/Agrobacterium group</taxon>
        <taxon>Rhizobium</taxon>
    </lineage>
</organism>
<accession>A0A2A6JGP5</accession>
<dbReference type="InterPro" id="IPR036291">
    <property type="entry name" value="NAD(P)-bd_dom_sf"/>
</dbReference>
<dbReference type="PANTHER" id="PTHR43639">
    <property type="entry name" value="OXIDOREDUCTASE, SHORT-CHAIN DEHYDROGENASE/REDUCTASE FAMILY (AFU_ORTHOLOGUE AFUA_5G02870)"/>
    <property type="match status" value="1"/>
</dbReference>
<dbReference type="PANTHER" id="PTHR43639:SF1">
    <property type="entry name" value="SHORT-CHAIN DEHYDROGENASE_REDUCTASE FAMILY PROTEIN"/>
    <property type="match status" value="1"/>
</dbReference>
<sequence>MNHKRLRSALVTGAAKRIGRAIAEDLAANGFSVAIHANGSLGEAEELVAELRRKGYRAAALQADLTDIGETGALVKRASEALGPLDLLVNNASVFQHDSVRNFNAGTWALHFDLHVRAPSILAAAFAQQMPAGAAGLIVNIIDQRVWALRPSFYSYTLSKSALWTATQTLAQALAPDIRVNAIGPGPAMPSERQAQEDFQAQVSALILQRGPALEEFGQTIRFLYDTPSITGQMIALDGGQHLAWQTPDVAEITE</sequence>
<protein>
    <submittedName>
        <fullName evidence="4">Short chain dehydrogenase</fullName>
    </submittedName>
</protein>
<evidence type="ECO:0000313" key="4">
    <source>
        <dbReference type="EMBL" id="PDT05166.1"/>
    </source>
</evidence>
<comment type="caution">
    <text evidence="4">The sequence shown here is derived from an EMBL/GenBank/DDBJ whole genome shotgun (WGS) entry which is preliminary data.</text>
</comment>
<evidence type="ECO:0000313" key="5">
    <source>
        <dbReference type="Proteomes" id="UP000220768"/>
    </source>
</evidence>
<dbReference type="Pfam" id="PF00106">
    <property type="entry name" value="adh_short"/>
    <property type="match status" value="1"/>
</dbReference>
<dbReference type="PRINTS" id="PR00081">
    <property type="entry name" value="GDHRDH"/>
</dbReference>
<reference evidence="4 5" key="1">
    <citation type="submission" date="2017-09" db="EMBL/GenBank/DDBJ databases">
        <title>Comparative genomics of rhizobia isolated from Phaseolus vulgaris in China.</title>
        <authorList>
            <person name="Tong W."/>
        </authorList>
    </citation>
    <scope>NUCLEOTIDE SEQUENCE [LARGE SCALE GENOMIC DNA]</scope>
    <source>
        <strain evidence="4 5">C5</strain>
    </source>
</reference>